<evidence type="ECO:0000313" key="5">
    <source>
        <dbReference type="Proteomes" id="UP000199623"/>
    </source>
</evidence>
<organism evidence="4 5">
    <name type="scientific">Lentzea fradiae</name>
    <dbReference type="NCBI Taxonomy" id="200378"/>
    <lineage>
        <taxon>Bacteria</taxon>
        <taxon>Bacillati</taxon>
        <taxon>Actinomycetota</taxon>
        <taxon>Actinomycetes</taxon>
        <taxon>Pseudonocardiales</taxon>
        <taxon>Pseudonocardiaceae</taxon>
        <taxon>Lentzea</taxon>
    </lineage>
</organism>
<dbReference type="AlphaFoldDB" id="A0A1G7XRG0"/>
<reference evidence="5" key="1">
    <citation type="submission" date="2016-10" db="EMBL/GenBank/DDBJ databases">
        <authorList>
            <person name="Varghese N."/>
            <person name="Submissions S."/>
        </authorList>
    </citation>
    <scope>NUCLEOTIDE SEQUENCE [LARGE SCALE GENOMIC DNA]</scope>
    <source>
        <strain evidence="5">CGMCC 4.3506</strain>
    </source>
</reference>
<dbReference type="STRING" id="200378.SAMN05216553_112176"/>
<evidence type="ECO:0000256" key="2">
    <source>
        <dbReference type="PROSITE-ProRule" id="PRU00335"/>
    </source>
</evidence>
<dbReference type="Pfam" id="PF17929">
    <property type="entry name" value="TetR_C_34"/>
    <property type="match status" value="1"/>
</dbReference>
<protein>
    <submittedName>
        <fullName evidence="4">Transcriptional regulator, TetR family</fullName>
    </submittedName>
</protein>
<dbReference type="Proteomes" id="UP000199623">
    <property type="component" value="Unassembled WGS sequence"/>
</dbReference>
<dbReference type="SUPFAM" id="SSF46689">
    <property type="entry name" value="Homeodomain-like"/>
    <property type="match status" value="1"/>
</dbReference>
<sequence>MTFQRARTEEQREVRRRAILDTASAMLDEMPVAEVTLNELSRRVGLAKTAVLRYFESREAVLLDLLDDRTASWLTELERELAEGVAPDGPMAVRAEQTAEVLSRSLAARTVLCDLFGAQGGVLEHNVSVESVRRHKRTSLANLAVMGKLFRRHLPEIGEHAEVFCLHALLIAGALSGYSAPPPSLLAVYESEPELAVHRVELRPALRLAVLTSLLGLLPRAE</sequence>
<feature type="DNA-binding region" description="H-T-H motif" evidence="2">
    <location>
        <begin position="36"/>
        <end position="55"/>
    </location>
</feature>
<dbReference type="GO" id="GO:0003677">
    <property type="term" value="F:DNA binding"/>
    <property type="evidence" value="ECO:0007669"/>
    <property type="project" value="UniProtKB-UniRule"/>
</dbReference>
<dbReference type="RefSeq" id="WP_090054202.1">
    <property type="nucleotide sequence ID" value="NZ_FNCC01000012.1"/>
</dbReference>
<dbReference type="PROSITE" id="PS50977">
    <property type="entry name" value="HTH_TETR_2"/>
    <property type="match status" value="1"/>
</dbReference>
<evidence type="ECO:0000259" key="3">
    <source>
        <dbReference type="PROSITE" id="PS50977"/>
    </source>
</evidence>
<keyword evidence="1 2" id="KW-0238">DNA-binding</keyword>
<evidence type="ECO:0000313" key="4">
    <source>
        <dbReference type="EMBL" id="SDG86706.1"/>
    </source>
</evidence>
<name>A0A1G7XRG0_9PSEU</name>
<proteinExistence type="predicted"/>
<accession>A0A1G7XRG0</accession>
<keyword evidence="5" id="KW-1185">Reference proteome</keyword>
<dbReference type="EMBL" id="FNCC01000012">
    <property type="protein sequence ID" value="SDG86706.1"/>
    <property type="molecule type" value="Genomic_DNA"/>
</dbReference>
<dbReference type="InterPro" id="IPR009057">
    <property type="entry name" value="Homeodomain-like_sf"/>
</dbReference>
<dbReference type="Pfam" id="PF00440">
    <property type="entry name" value="TetR_N"/>
    <property type="match status" value="1"/>
</dbReference>
<dbReference type="InterPro" id="IPR041483">
    <property type="entry name" value="TetR_C_34"/>
</dbReference>
<dbReference type="InterPro" id="IPR001647">
    <property type="entry name" value="HTH_TetR"/>
</dbReference>
<dbReference type="OrthoDB" id="6637160at2"/>
<dbReference type="Gene3D" id="1.10.357.10">
    <property type="entry name" value="Tetracycline Repressor, domain 2"/>
    <property type="match status" value="1"/>
</dbReference>
<feature type="domain" description="HTH tetR-type" evidence="3">
    <location>
        <begin position="13"/>
        <end position="73"/>
    </location>
</feature>
<gene>
    <name evidence="4" type="ORF">SAMN05216553_112176</name>
</gene>
<evidence type="ECO:0000256" key="1">
    <source>
        <dbReference type="ARBA" id="ARBA00023125"/>
    </source>
</evidence>